<evidence type="ECO:0000256" key="1">
    <source>
        <dbReference type="SAM" id="Phobius"/>
    </source>
</evidence>
<feature type="non-terminal residue" evidence="2">
    <location>
        <position position="32"/>
    </location>
</feature>
<dbReference type="Proteomes" id="UP000663823">
    <property type="component" value="Unassembled WGS sequence"/>
</dbReference>
<accession>A0A820I6A7</accession>
<reference evidence="2" key="1">
    <citation type="submission" date="2021-02" db="EMBL/GenBank/DDBJ databases">
        <authorList>
            <person name="Nowell W R."/>
        </authorList>
    </citation>
    <scope>NUCLEOTIDE SEQUENCE</scope>
</reference>
<protein>
    <submittedName>
        <fullName evidence="2">Uncharacterized protein</fullName>
    </submittedName>
</protein>
<evidence type="ECO:0000313" key="3">
    <source>
        <dbReference type="Proteomes" id="UP000663823"/>
    </source>
</evidence>
<name>A0A820I6A7_9BILA</name>
<sequence>MDRFYQCHRSQISNMILTLMKYVTITSFFYTL</sequence>
<keyword evidence="1" id="KW-1133">Transmembrane helix</keyword>
<dbReference type="EMBL" id="CAJOAX010048717">
    <property type="protein sequence ID" value="CAF4306160.1"/>
    <property type="molecule type" value="Genomic_DNA"/>
</dbReference>
<comment type="caution">
    <text evidence="2">The sequence shown here is derived from an EMBL/GenBank/DDBJ whole genome shotgun (WGS) entry which is preliminary data.</text>
</comment>
<organism evidence="2 3">
    <name type="scientific">Rotaria sordida</name>
    <dbReference type="NCBI Taxonomy" id="392033"/>
    <lineage>
        <taxon>Eukaryota</taxon>
        <taxon>Metazoa</taxon>
        <taxon>Spiralia</taxon>
        <taxon>Gnathifera</taxon>
        <taxon>Rotifera</taxon>
        <taxon>Eurotatoria</taxon>
        <taxon>Bdelloidea</taxon>
        <taxon>Philodinida</taxon>
        <taxon>Philodinidae</taxon>
        <taxon>Rotaria</taxon>
    </lineage>
</organism>
<feature type="transmembrane region" description="Helical" evidence="1">
    <location>
        <begin position="12"/>
        <end position="30"/>
    </location>
</feature>
<dbReference type="AlphaFoldDB" id="A0A820I6A7"/>
<keyword evidence="1" id="KW-0812">Transmembrane</keyword>
<proteinExistence type="predicted"/>
<evidence type="ECO:0000313" key="2">
    <source>
        <dbReference type="EMBL" id="CAF4306160.1"/>
    </source>
</evidence>
<keyword evidence="1" id="KW-0472">Membrane</keyword>
<gene>
    <name evidence="2" type="ORF">OTI717_LOCUS42197</name>
</gene>